<dbReference type="STRING" id="710696.Intca_1891"/>
<dbReference type="AlphaFoldDB" id="E6SBB4"/>
<dbReference type="GO" id="GO:0003700">
    <property type="term" value="F:DNA-binding transcription factor activity"/>
    <property type="evidence" value="ECO:0007669"/>
    <property type="project" value="TreeGrafter"/>
</dbReference>
<dbReference type="Pfam" id="PF00440">
    <property type="entry name" value="TetR_N"/>
    <property type="match status" value="1"/>
</dbReference>
<dbReference type="RefSeq" id="WP_013492717.1">
    <property type="nucleotide sequence ID" value="NC_014830.1"/>
</dbReference>
<dbReference type="KEGG" id="ica:Intca_1891"/>
<dbReference type="PANTHER" id="PTHR30055:SF160">
    <property type="entry name" value="TRANSCRIPTIONAL REGULATORY PROTEIN (PROBABLY ASNC-FAMILY)-RELATED"/>
    <property type="match status" value="1"/>
</dbReference>
<dbReference type="Proteomes" id="UP000008914">
    <property type="component" value="Chromosome"/>
</dbReference>
<organism evidence="4 5">
    <name type="scientific">Intrasporangium calvum (strain ATCC 23552 / DSM 43043 / JCM 3097 / NBRC 12989 / NCIMB 10167 / NRRL B-3866 / 7 KIP)</name>
    <dbReference type="NCBI Taxonomy" id="710696"/>
    <lineage>
        <taxon>Bacteria</taxon>
        <taxon>Bacillati</taxon>
        <taxon>Actinomycetota</taxon>
        <taxon>Actinomycetes</taxon>
        <taxon>Micrococcales</taxon>
        <taxon>Intrasporangiaceae</taxon>
        <taxon>Intrasporangium</taxon>
    </lineage>
</organism>
<dbReference type="PROSITE" id="PS50977">
    <property type="entry name" value="HTH_TETR_2"/>
    <property type="match status" value="1"/>
</dbReference>
<dbReference type="InterPro" id="IPR050109">
    <property type="entry name" value="HTH-type_TetR-like_transc_reg"/>
</dbReference>
<keyword evidence="1 2" id="KW-0238">DNA-binding</keyword>
<dbReference type="HOGENOM" id="CLU_069356_11_1_11"/>
<proteinExistence type="predicted"/>
<evidence type="ECO:0000313" key="4">
    <source>
        <dbReference type="EMBL" id="ADU48402.1"/>
    </source>
</evidence>
<dbReference type="InterPro" id="IPR045823">
    <property type="entry name" value="TetR_C_32"/>
</dbReference>
<dbReference type="SUPFAM" id="SSF48498">
    <property type="entry name" value="Tetracyclin repressor-like, C-terminal domain"/>
    <property type="match status" value="1"/>
</dbReference>
<reference evidence="4 5" key="1">
    <citation type="journal article" date="2010" name="Stand. Genomic Sci.">
        <title>Complete genome sequence of Intrasporangium calvum type strain (7 KIP).</title>
        <authorList>
            <person name="Del Rio T.G."/>
            <person name="Chertkov O."/>
            <person name="Yasawong M."/>
            <person name="Lucas S."/>
            <person name="Deshpande S."/>
            <person name="Cheng J.F."/>
            <person name="Detter C."/>
            <person name="Tapia R."/>
            <person name="Han C."/>
            <person name="Goodwin L."/>
            <person name="Pitluck S."/>
            <person name="Liolios K."/>
            <person name="Ivanova N."/>
            <person name="Mavromatis K."/>
            <person name="Pati A."/>
            <person name="Chen A."/>
            <person name="Palaniappan K."/>
            <person name="Land M."/>
            <person name="Hauser L."/>
            <person name="Chang Y.J."/>
            <person name="Jeffries C.D."/>
            <person name="Rohde M."/>
            <person name="Pukall R."/>
            <person name="Sikorski J."/>
            <person name="Goker M."/>
            <person name="Woyke T."/>
            <person name="Bristow J."/>
            <person name="Eisen J.A."/>
            <person name="Markowitz V."/>
            <person name="Hugenholtz P."/>
            <person name="Kyrpides N.C."/>
            <person name="Klenk H.P."/>
            <person name="Lapidus A."/>
        </authorList>
    </citation>
    <scope>NUCLEOTIDE SEQUENCE [LARGE SCALE GENOMIC DNA]</scope>
    <source>
        <strain evidence="5">ATCC 23552 / DSM 43043 / JCM 3097 / NBRC 12989 / 7 KIP</strain>
    </source>
</reference>
<dbReference type="eggNOG" id="COG1309">
    <property type="taxonomic scope" value="Bacteria"/>
</dbReference>
<dbReference type="InterPro" id="IPR001647">
    <property type="entry name" value="HTH_TetR"/>
</dbReference>
<feature type="DNA-binding region" description="H-T-H motif" evidence="2">
    <location>
        <begin position="46"/>
        <end position="65"/>
    </location>
</feature>
<gene>
    <name evidence="4" type="ordered locus">Intca_1891</name>
</gene>
<protein>
    <submittedName>
        <fullName evidence="4">Regulatory protein TetR</fullName>
    </submittedName>
</protein>
<evidence type="ECO:0000256" key="1">
    <source>
        <dbReference type="ARBA" id="ARBA00023125"/>
    </source>
</evidence>
<dbReference type="EMBL" id="CP002343">
    <property type="protein sequence ID" value="ADU48402.1"/>
    <property type="molecule type" value="Genomic_DNA"/>
</dbReference>
<evidence type="ECO:0000313" key="5">
    <source>
        <dbReference type="Proteomes" id="UP000008914"/>
    </source>
</evidence>
<keyword evidence="5" id="KW-1185">Reference proteome</keyword>
<evidence type="ECO:0000259" key="3">
    <source>
        <dbReference type="PROSITE" id="PS50977"/>
    </source>
</evidence>
<dbReference type="Pfam" id="PF19344">
    <property type="entry name" value="TetR_C_32"/>
    <property type="match status" value="1"/>
</dbReference>
<dbReference type="SUPFAM" id="SSF46689">
    <property type="entry name" value="Homeodomain-like"/>
    <property type="match status" value="1"/>
</dbReference>
<accession>E6SBB4</accession>
<dbReference type="GO" id="GO:0000976">
    <property type="term" value="F:transcription cis-regulatory region binding"/>
    <property type="evidence" value="ECO:0007669"/>
    <property type="project" value="TreeGrafter"/>
</dbReference>
<evidence type="ECO:0000256" key="2">
    <source>
        <dbReference type="PROSITE-ProRule" id="PRU00335"/>
    </source>
</evidence>
<dbReference type="PANTHER" id="PTHR30055">
    <property type="entry name" value="HTH-TYPE TRANSCRIPTIONAL REGULATOR RUTR"/>
    <property type="match status" value="1"/>
</dbReference>
<sequence>MMNPDRDEAPATDGRTVRWARHREERRRSLVDATIRAIRRHGATVGMDDIAAEAGTSKTVIYRHFEDRAGLYRAVAQRVDARVVGGIAAALERSSAAGKDPRELISSTVDAYLELVESDTELYRFVVNRPIVDRPLPDDPVGELVGHVTDQLSRLLDGRLGGEPRHAPDPATTRVWAVALVGSVQAVADDWLAAPGTSSRPTRRDLVESLSELAWNGLSPILSDRRSDR</sequence>
<dbReference type="InterPro" id="IPR036271">
    <property type="entry name" value="Tet_transcr_reg_TetR-rel_C_sf"/>
</dbReference>
<name>E6SBB4_INTC7</name>
<feature type="domain" description="HTH tetR-type" evidence="3">
    <location>
        <begin position="24"/>
        <end position="83"/>
    </location>
</feature>
<dbReference type="Gene3D" id="1.10.357.10">
    <property type="entry name" value="Tetracycline Repressor, domain 2"/>
    <property type="match status" value="1"/>
</dbReference>
<dbReference type="InterPro" id="IPR009057">
    <property type="entry name" value="Homeodomain-like_sf"/>
</dbReference>